<keyword evidence="1" id="KW-0472">Membrane</keyword>
<proteinExistence type="predicted"/>
<evidence type="ECO:0000313" key="2">
    <source>
        <dbReference type="EMBL" id="MDP4574479.1"/>
    </source>
</evidence>
<dbReference type="EMBL" id="JAVAIM010000001">
    <property type="protein sequence ID" value="MDP4574479.1"/>
    <property type="molecule type" value="Genomic_DNA"/>
</dbReference>
<dbReference type="RefSeq" id="WP_305931885.1">
    <property type="nucleotide sequence ID" value="NZ_JAVAIM010000001.1"/>
</dbReference>
<feature type="transmembrane region" description="Helical" evidence="1">
    <location>
        <begin position="12"/>
        <end position="32"/>
    </location>
</feature>
<protein>
    <submittedName>
        <fullName evidence="2">Uncharacterized protein</fullName>
    </submittedName>
</protein>
<name>A0ABT9HMU2_9SPHN</name>
<evidence type="ECO:0000313" key="3">
    <source>
        <dbReference type="Proteomes" id="UP001240639"/>
    </source>
</evidence>
<feature type="transmembrane region" description="Helical" evidence="1">
    <location>
        <begin position="38"/>
        <end position="57"/>
    </location>
</feature>
<reference evidence="2 3" key="1">
    <citation type="submission" date="2023-08" db="EMBL/GenBank/DDBJ databases">
        <title>genomic of G39.</title>
        <authorList>
            <person name="Wang Y."/>
        </authorList>
    </citation>
    <scope>NUCLEOTIDE SEQUENCE [LARGE SCALE GENOMIC DNA]</scope>
    <source>
        <strain evidence="2 3">G39</strain>
    </source>
</reference>
<dbReference type="Proteomes" id="UP001240639">
    <property type="component" value="Unassembled WGS sequence"/>
</dbReference>
<comment type="caution">
    <text evidence="2">The sequence shown here is derived from an EMBL/GenBank/DDBJ whole genome shotgun (WGS) entry which is preliminary data.</text>
</comment>
<keyword evidence="1" id="KW-1133">Transmembrane helix</keyword>
<accession>A0ABT9HMU2</accession>
<keyword evidence="3" id="KW-1185">Reference proteome</keyword>
<keyword evidence="1" id="KW-0812">Transmembrane</keyword>
<organism evidence="2 3">
    <name type="scientific">Qipengyuania profundimaris</name>
    <dbReference type="NCBI Taxonomy" id="3067652"/>
    <lineage>
        <taxon>Bacteria</taxon>
        <taxon>Pseudomonadati</taxon>
        <taxon>Pseudomonadota</taxon>
        <taxon>Alphaproteobacteria</taxon>
        <taxon>Sphingomonadales</taxon>
        <taxon>Erythrobacteraceae</taxon>
        <taxon>Qipengyuania</taxon>
    </lineage>
</organism>
<gene>
    <name evidence="2" type="ORF">Q9K02_04925</name>
</gene>
<evidence type="ECO:0000256" key="1">
    <source>
        <dbReference type="SAM" id="Phobius"/>
    </source>
</evidence>
<sequence>MAEPDPAASRFWLLQLTRLSGAAMVVVGALIVAEAIALPYALGIALLVLGLVEFFVIPTQLAKRWSTRDK</sequence>